<accession>A0A1Z5SQE8</accession>
<dbReference type="PANTHER" id="PTHR23072">
    <property type="entry name" value="PHOSPHATIDYLINOSITOL GLYCAN-RELATED"/>
    <property type="match status" value="1"/>
</dbReference>
<feature type="transmembrane region" description="Helical" evidence="13">
    <location>
        <begin position="1283"/>
        <end position="1300"/>
    </location>
</feature>
<feature type="transmembrane region" description="Helical" evidence="13">
    <location>
        <begin position="1346"/>
        <end position="1370"/>
    </location>
</feature>
<feature type="region of interest" description="Disordered" evidence="14">
    <location>
        <begin position="105"/>
        <end position="132"/>
    </location>
</feature>
<dbReference type="Gene3D" id="3.30.70.330">
    <property type="match status" value="1"/>
</dbReference>
<dbReference type="GO" id="GO:0005789">
    <property type="term" value="C:endoplasmic reticulum membrane"/>
    <property type="evidence" value="ECO:0007669"/>
    <property type="project" value="UniProtKB-SubCell"/>
</dbReference>
<comment type="function">
    <text evidence="13">Ethanolamine phosphate transferase involved in glycosylphosphatidylinositol-anchor biosynthesis. Transfers ethanolamine phosphate to the GPI second mannose.</text>
</comment>
<protein>
    <recommendedName>
        <fullName evidence="4 13">GPI ethanolamine phosphate transferase 2</fullName>
    </recommendedName>
</protein>
<proteinExistence type="inferred from homology"/>
<dbReference type="Pfam" id="PF01663">
    <property type="entry name" value="Phosphodiest"/>
    <property type="match status" value="1"/>
</dbReference>
<keyword evidence="12" id="KW-0694">RNA-binding</keyword>
<gene>
    <name evidence="16" type="ORF">BTJ68_14541</name>
</gene>
<dbReference type="Pfam" id="PF24140">
    <property type="entry name" value="TPR_TNPO3_IPO13_3rd"/>
    <property type="match status" value="1"/>
</dbReference>
<feature type="compositionally biased region" description="Polar residues" evidence="14">
    <location>
        <begin position="113"/>
        <end position="132"/>
    </location>
</feature>
<dbReference type="InterPro" id="IPR017850">
    <property type="entry name" value="Alkaline_phosphatase_core_sf"/>
</dbReference>
<evidence type="ECO:0000256" key="5">
    <source>
        <dbReference type="ARBA" id="ARBA00022502"/>
    </source>
</evidence>
<comment type="pathway">
    <text evidence="2 13">Glycolipid biosynthesis; glycosylphosphatidylinositol-anchor biosynthesis.</text>
</comment>
<evidence type="ECO:0000259" key="15">
    <source>
        <dbReference type="PROSITE" id="PS50102"/>
    </source>
</evidence>
<keyword evidence="8 13" id="KW-0256">Endoplasmic reticulum</keyword>
<dbReference type="InterPro" id="IPR002591">
    <property type="entry name" value="Phosphodiest/P_Trfase"/>
</dbReference>
<dbReference type="EMBL" id="MUNK01000323">
    <property type="protein sequence ID" value="OTA23055.1"/>
    <property type="molecule type" value="Genomic_DNA"/>
</dbReference>
<dbReference type="InterPro" id="IPR012677">
    <property type="entry name" value="Nucleotide-bd_a/b_plait_sf"/>
</dbReference>
<dbReference type="STRING" id="1157616.A0A1Z5SQE8"/>
<dbReference type="VEuPathDB" id="FungiDB:BTJ68_14541"/>
<dbReference type="FunCoup" id="A0A1Z5SQE8">
    <property type="interactions" value="835"/>
</dbReference>
<keyword evidence="17" id="KW-1185">Reference proteome</keyword>
<keyword evidence="6 13" id="KW-0808">Transferase</keyword>
<dbReference type="SUPFAM" id="SSF48371">
    <property type="entry name" value="ARM repeat"/>
    <property type="match status" value="1"/>
</dbReference>
<dbReference type="InParanoid" id="A0A1Z5SQE8"/>
<feature type="domain" description="RRM" evidence="15">
    <location>
        <begin position="493"/>
        <end position="576"/>
    </location>
</feature>
<keyword evidence="5 13" id="KW-0337">GPI-anchor biosynthesis</keyword>
<dbReference type="GO" id="GO:0003723">
    <property type="term" value="F:RNA binding"/>
    <property type="evidence" value="ECO:0007669"/>
    <property type="project" value="UniProtKB-UniRule"/>
</dbReference>
<dbReference type="InterPro" id="IPR035979">
    <property type="entry name" value="RBD_domain_sf"/>
</dbReference>
<feature type="transmembrane region" description="Helical" evidence="13">
    <location>
        <begin position="1226"/>
        <end position="1245"/>
    </location>
</feature>
<keyword evidence="10 13" id="KW-0472">Membrane</keyword>
<evidence type="ECO:0000256" key="3">
    <source>
        <dbReference type="ARBA" id="ARBA00005315"/>
    </source>
</evidence>
<reference evidence="16 17" key="1">
    <citation type="submission" date="2017-01" db="EMBL/GenBank/DDBJ databases">
        <title>The recent genome duplication of the halophilic yeast Hortaea werneckii: insights from long-read sequencing.</title>
        <authorList>
            <person name="Sinha S."/>
            <person name="Flibotte S."/>
            <person name="Neira M."/>
            <person name="Lenassi M."/>
            <person name="Gostincar C."/>
            <person name="Stajich J.E."/>
            <person name="Nislow C.E."/>
        </authorList>
    </citation>
    <scope>NUCLEOTIDE SEQUENCE [LARGE SCALE GENOMIC DNA]</scope>
    <source>
        <strain evidence="16 17">EXF-2000</strain>
    </source>
</reference>
<sequence length="2459" mass="268507">MSTVNAGGAGSAGPANTNGTRGVALPPNPGGSLDASERAAGVHSPYHAFVDPFKGTMARNGSAKLSAGAQAFKPNGKTAPTPIKILNRDSTADDHPVIVTSPMPATNGGVDGGSNNAQKAAQQPIGTRNGKVSPSRPLIFFTTDIGENVPFQGGHYVKVDNISKADLDVTFRYLNEDYDWGKKIRVGKGKSASDGKSFAYFFCFDDLRDAGEAFKQVEMLGKDWVIKHVTQTEFASNVDAGNAKEKTSFHDGQAILAVKYDGNTSYFDPAKACDAARVTAEKAGELRAFTEIPSQYPLLEFRVEYFAISDAKKLVRSATEEGPAIQGKYFIVAKELPDYTTGAVNTDGANDMIDVQCGIASMDVTDTPHRHITAGDGHFTSPTGRTAWSVDKNGNVTATAPPRVLNKVGSVTHGVPITEFVATTEASRGRFLSAPMPPTPSHHLMYGIHVQPRNNSWNGVCFSDQTQGSQRASPPSPQAVEVWKIENGQDVRTTVMLRNIPNRLQCSDLKDILDATCHGKYDFSYLRIDFEKGTNVGYAFVNFSDPMHIIDFVMQHEGKPWILNNPRKVEISYATVQGYDCLVEKFRNSAIMSEYHDYRPKLWNTIESAPEKSKIGTEAPFPAPNNLSKRQRSHDNANHVGLYGPRSNHSARDRVRHSRYDRGTPAQLHEDAVFHQMTPAAPYSGFDYYGTPRINMAPPSTFTPAGYANGFGQFPVVPYMGGNHMMPNGYGMIEGTADPFGPQSSHAVNPGHFNMQQHGGYGNGHYAYGNGQTPAFGTGPGTPASRLRTHTNGRLGGKPRVSNAGGRNGNHNKQYPMPKVMEGDELAAHTAATDEDGHNDTPGPFTYPSRLIRSGAAIPFTAHATPPTVTMPRVKAITTGSVPSFADLIFNLDESGSGSTLATQDTWLAQIKEKGGKLVFYGDDTWLRLFPSGEQDGFFERHDGTSSFFVSDFTEVDNNVTRHVPDELARDDWNAMIMHYLGLDHIGHKTGPQGPNMPAKQKEMDGIVQEIYEAMEKNEAHKNTLLVLAGDHGMNAGGNHGGSGPGETEPALLFASPKLKTRRLKKEYPCPTQPQEGTDYHFYRKVEQSDIVPTFAGLMGLPISKNSLGVFMTEFFGLWTDSKKGAQLAHQNAKQIKHIVEAAYGPPSFHRQVEKWEACYAATGPDCEATNTEEEELAAMWAQANMALQASLKARSPDWHALGGLFTGFTLAAQKSLSSVASSYDMTKMICGILASVASLGLTIVSFRSVWPPSTAGVFLGLTSSLYGVMMFASSYVEEEQHFWYWLTPVCIVIMSVVALRNSQGKERRITVATAALVIVAVHRVVERWNQTGQKHAGAPDIVHGFFPRHFVLMWVLILITYGYICYALARRTFLDLIAPEAAVVLAVAIVVPALVFKLNFTQADAPELVQGLAYKIREWTAGFSLVGQAQVAFALQFLAVIMVVFMALEEPKRDSNISPTALAVVTLLLSHTYFFCFGGSNSISSVDLSNAYNGVADYNIIAVGLLLFASNWAGPIWWCSAAVLATFSKPTRSAERLIKKVFANGGRDWVAQELRLVNQGETGLVTKKFSSTLTTYYLRSPTQWKRPILHLALSMQNGDTASEPDGNATVSMGGLCKSLSESQIIALLWFAATLADEVGRMENNTPALAQRHVQMEVIVEDASSLLKYAFSQGPAGAGAEIRSEALRCYITWVNYAQPVWPQKPDCLEYLRQLIPIAGQCLIDPALQRDALDSFRDILESYTSFFRPEHMRMLSSVIAEHIQPLLLQSLEDKDPEGLPYGQMVIAFGDANITQVVERPDDVTGSETLLKLLFDILKAPGYPGDEDELSTLSIEFWNTYIEYVNDMLFSKDQDEPDPPWFDYCRSVLSQLVGLLWAKLVTPPPEIAKQWTDAESDGFKEFRLDTTDLMLSMYVFLGKDMLQQLITLTIGALDTRHWRAVEAGMFCLHMLADNVLEDQPSEELLATVFGSSLFRDVADFSQNIPTQVRRTAIDLLGSYGQYIEHHAEYLPDTVRFLFASLETGSLANAAAKSIASLCSACRGSLTGELEGFLQQYQRFLSGPTNDPYTKEKVIGAIASIIQAIQPDAAKVQPLVALVQYVEQDVQVAKDCAQAGEEEMAGLMGVAALNCLASIGKGMQIPDDVPVSIYEDDEPPPNKDFWSVGEGQVAQQRIMGCFSVLQVLGNNGEAVEAACQVLRTGFAETEPGPFVLPPSVTVSFLQQCAVTTPQLEAVLGTVCILITQHSKGNSTRIGAEVTAVTQQVMNFIQQLGGPGNDPAVATSCIDVLGRLMPYYTSVLFDESSPVAPGLQTLLDFTIQGIDGADPFPKRSALDFWTKVIKPQTAPIPDQVAARMKDIVAAYGPQLALTLIRQITGLAQRSELDYVCEPLKALLTNQPASKGWLDAALRSDMLPTINPAVGDREKQRFLQQIVGLRGETRKTREVVKEFYAACRGTVVSYGS</sequence>
<feature type="transmembrane region" description="Helical" evidence="13">
    <location>
        <begin position="1421"/>
        <end position="1449"/>
    </location>
</feature>
<feature type="region of interest" description="Disordered" evidence="14">
    <location>
        <begin position="764"/>
        <end position="817"/>
    </location>
</feature>
<dbReference type="InterPro" id="IPR011989">
    <property type="entry name" value="ARM-like"/>
</dbReference>
<evidence type="ECO:0000256" key="1">
    <source>
        <dbReference type="ARBA" id="ARBA00004477"/>
    </source>
</evidence>
<comment type="similarity">
    <text evidence="3 13">Belongs to the PIGG/PIGN/PIGO family. PIGG subfamily.</text>
</comment>
<comment type="caution">
    <text evidence="16">The sequence shown here is derived from an EMBL/GenBank/DDBJ whole genome shotgun (WGS) entry which is preliminary data.</text>
</comment>
<dbReference type="InterPro" id="IPR007201">
    <property type="entry name" value="Mei2-like_Rrm_C"/>
</dbReference>
<dbReference type="Gene3D" id="3.40.720.10">
    <property type="entry name" value="Alkaline Phosphatase, subunit A"/>
    <property type="match status" value="1"/>
</dbReference>
<dbReference type="Pfam" id="PF19316">
    <property type="entry name" value="PIGO_PIGG"/>
    <property type="match status" value="2"/>
</dbReference>
<organism evidence="16 17">
    <name type="scientific">Hortaea werneckii EXF-2000</name>
    <dbReference type="NCBI Taxonomy" id="1157616"/>
    <lineage>
        <taxon>Eukaryota</taxon>
        <taxon>Fungi</taxon>
        <taxon>Dikarya</taxon>
        <taxon>Ascomycota</taxon>
        <taxon>Pezizomycotina</taxon>
        <taxon>Dothideomycetes</taxon>
        <taxon>Dothideomycetidae</taxon>
        <taxon>Mycosphaerellales</taxon>
        <taxon>Teratosphaeriaceae</taxon>
        <taxon>Hortaea</taxon>
    </lineage>
</organism>
<dbReference type="GO" id="GO:0006506">
    <property type="term" value="P:GPI anchor biosynthetic process"/>
    <property type="evidence" value="ECO:0007669"/>
    <property type="project" value="UniProtKB-UniPathway"/>
</dbReference>
<dbReference type="PANTHER" id="PTHR23072:SF0">
    <property type="entry name" value="GPI ETHANOLAMINE PHOSPHATE TRANSFERASE 2"/>
    <property type="match status" value="1"/>
</dbReference>
<dbReference type="SUPFAM" id="SSF54928">
    <property type="entry name" value="RNA-binding domain, RBD"/>
    <property type="match status" value="1"/>
</dbReference>
<keyword evidence="9 13" id="KW-1133">Transmembrane helix</keyword>
<feature type="transmembrane region" description="Helical" evidence="13">
    <location>
        <begin position="1257"/>
        <end position="1277"/>
    </location>
</feature>
<evidence type="ECO:0000256" key="12">
    <source>
        <dbReference type="PROSITE-ProRule" id="PRU00176"/>
    </source>
</evidence>
<keyword evidence="11" id="KW-0325">Glycoprotein</keyword>
<feature type="region of interest" description="Disordered" evidence="14">
    <location>
        <begin position="613"/>
        <end position="654"/>
    </location>
</feature>
<feature type="transmembrane region" description="Helical" evidence="13">
    <location>
        <begin position="1309"/>
        <end position="1326"/>
    </location>
</feature>
<dbReference type="SUPFAM" id="SSF53649">
    <property type="entry name" value="Alkaline phosphatase-like"/>
    <property type="match status" value="1"/>
</dbReference>
<dbReference type="CDD" id="cd16024">
    <property type="entry name" value="GPI_EPT_2"/>
    <property type="match status" value="1"/>
</dbReference>
<dbReference type="InterPro" id="IPR000504">
    <property type="entry name" value="RRM_dom"/>
</dbReference>
<dbReference type="InterPro" id="IPR039527">
    <property type="entry name" value="PIGG/GPI7"/>
</dbReference>
<evidence type="ECO:0000256" key="2">
    <source>
        <dbReference type="ARBA" id="ARBA00004687"/>
    </source>
</evidence>
<dbReference type="InterPro" id="IPR057942">
    <property type="entry name" value="TPR_TNPO3_IPO13_3rd"/>
</dbReference>
<feature type="region of interest" description="Disordered" evidence="14">
    <location>
        <begin position="1"/>
        <end position="39"/>
    </location>
</feature>
<keyword evidence="7 13" id="KW-0812">Transmembrane</keyword>
<evidence type="ECO:0000256" key="11">
    <source>
        <dbReference type="ARBA" id="ARBA00023180"/>
    </source>
</evidence>
<dbReference type="PROSITE" id="PS50102">
    <property type="entry name" value="RRM"/>
    <property type="match status" value="1"/>
</dbReference>
<name>A0A1Z5SQE8_HORWE</name>
<dbReference type="GO" id="GO:0051267">
    <property type="term" value="F:CP2 mannose-ethanolamine phosphotransferase activity"/>
    <property type="evidence" value="ECO:0007669"/>
    <property type="project" value="TreeGrafter"/>
</dbReference>
<feature type="transmembrane region" description="Helical" evidence="13">
    <location>
        <begin position="1382"/>
        <end position="1401"/>
    </location>
</feature>
<evidence type="ECO:0000256" key="9">
    <source>
        <dbReference type="ARBA" id="ARBA00022989"/>
    </source>
</evidence>
<dbReference type="InterPro" id="IPR045687">
    <property type="entry name" value="PIGG/GPI7_C"/>
</dbReference>
<evidence type="ECO:0000256" key="14">
    <source>
        <dbReference type="SAM" id="MobiDB-lite"/>
    </source>
</evidence>
<evidence type="ECO:0000256" key="8">
    <source>
        <dbReference type="ARBA" id="ARBA00022824"/>
    </source>
</evidence>
<dbReference type="InterPro" id="IPR016024">
    <property type="entry name" value="ARM-type_fold"/>
</dbReference>
<evidence type="ECO:0000256" key="6">
    <source>
        <dbReference type="ARBA" id="ARBA00022679"/>
    </source>
</evidence>
<evidence type="ECO:0000313" key="17">
    <source>
        <dbReference type="Proteomes" id="UP000194280"/>
    </source>
</evidence>
<dbReference type="UniPathway" id="UPA00196"/>
<dbReference type="Pfam" id="PF04059">
    <property type="entry name" value="RRM_2"/>
    <property type="match status" value="1"/>
</dbReference>
<evidence type="ECO:0000256" key="4">
    <source>
        <dbReference type="ARBA" id="ARBA00020830"/>
    </source>
</evidence>
<comment type="subcellular location">
    <subcellularLocation>
        <location evidence="1 13">Endoplasmic reticulum membrane</location>
        <topology evidence="1 13">Multi-pass membrane protein</topology>
    </subcellularLocation>
</comment>
<evidence type="ECO:0000256" key="13">
    <source>
        <dbReference type="RuleBase" id="RU367106"/>
    </source>
</evidence>
<feature type="transmembrane region" description="Helical" evidence="13">
    <location>
        <begin position="1461"/>
        <end position="1481"/>
    </location>
</feature>
<dbReference type="InterPro" id="IPR037674">
    <property type="entry name" value="PIG-G_N"/>
</dbReference>
<dbReference type="Gene3D" id="1.25.10.10">
    <property type="entry name" value="Leucine-rich Repeat Variant"/>
    <property type="match status" value="1"/>
</dbReference>
<dbReference type="Proteomes" id="UP000194280">
    <property type="component" value="Unassembled WGS sequence"/>
</dbReference>
<evidence type="ECO:0000256" key="10">
    <source>
        <dbReference type="ARBA" id="ARBA00023136"/>
    </source>
</evidence>
<evidence type="ECO:0000313" key="16">
    <source>
        <dbReference type="EMBL" id="OTA23055.1"/>
    </source>
</evidence>
<evidence type="ECO:0000256" key="7">
    <source>
        <dbReference type="ARBA" id="ARBA00022692"/>
    </source>
</evidence>